<keyword evidence="2" id="KW-0732">Signal</keyword>
<proteinExistence type="predicted"/>
<feature type="compositionally biased region" description="Basic and acidic residues" evidence="1">
    <location>
        <begin position="328"/>
        <end position="337"/>
    </location>
</feature>
<evidence type="ECO:0000256" key="2">
    <source>
        <dbReference type="SAM" id="SignalP"/>
    </source>
</evidence>
<dbReference type="AlphaFoldDB" id="A0AAN7YK88"/>
<gene>
    <name evidence="3" type="ORF">LTR62_000336</name>
</gene>
<evidence type="ECO:0000256" key="1">
    <source>
        <dbReference type="SAM" id="MobiDB-lite"/>
    </source>
</evidence>
<organism evidence="3 4">
    <name type="scientific">Meristemomyces frigidus</name>
    <dbReference type="NCBI Taxonomy" id="1508187"/>
    <lineage>
        <taxon>Eukaryota</taxon>
        <taxon>Fungi</taxon>
        <taxon>Dikarya</taxon>
        <taxon>Ascomycota</taxon>
        <taxon>Pezizomycotina</taxon>
        <taxon>Dothideomycetes</taxon>
        <taxon>Dothideomycetidae</taxon>
        <taxon>Mycosphaerellales</taxon>
        <taxon>Teratosphaeriaceae</taxon>
        <taxon>Meristemomyces</taxon>
    </lineage>
</organism>
<feature type="signal peptide" evidence="2">
    <location>
        <begin position="1"/>
        <end position="22"/>
    </location>
</feature>
<feature type="region of interest" description="Disordered" evidence="1">
    <location>
        <begin position="193"/>
        <end position="382"/>
    </location>
</feature>
<evidence type="ECO:0000313" key="3">
    <source>
        <dbReference type="EMBL" id="KAK5119125.1"/>
    </source>
</evidence>
<feature type="compositionally biased region" description="Basic residues" evidence="1">
    <location>
        <begin position="220"/>
        <end position="232"/>
    </location>
</feature>
<sequence length="477" mass="52195">MAPVFSKLACVGAATLFAVATASPLPEDPKSTVHATNSALDGLNDDFKVDVSSLAVPADRKVSKRGNRKGAVGCTETKFLWWGKECPDFTDDPDTDSDVFDPEDKGHGFKAKKSTRAVVKKRYNPGCTSYWPWQKECADYTDSAADSDSDIDVTGNKPAKPLSGLSAGSSSRLAKRGNPFFCTMDTYKGDCPDYTDGALDSESDVAGERPANDRRSVVVSKKKAGKVKKSRVGKPDHVDYTDSEANSASDVEMESNAEKPDDTDGELDSDSDVPEPKGKRALSSKVKKTFSLSSRRRRAAAPSKKPSQDVDYTTDEGDSESVIPVDSDVEKPDHTDGELDSDSDVQEKAKAKKTSTRSLSSRRRHRRAAQPEQKHGDNLEYTDNENFWNSLWSNFDGLTDDGEEPNQDKKLKQKKKKAKRVSAAAADEGEEVDNTDPPLPGFRLCFDPLPTKCPVDKRWFSRLSTSVSQPVAEEARK</sequence>
<comment type="caution">
    <text evidence="3">The sequence shown here is derived from an EMBL/GenBank/DDBJ whole genome shotgun (WGS) entry which is preliminary data.</text>
</comment>
<feature type="compositionally biased region" description="Basic residues" evidence="1">
    <location>
        <begin position="350"/>
        <end position="368"/>
    </location>
</feature>
<protein>
    <submittedName>
        <fullName evidence="3">Uncharacterized protein</fullName>
    </submittedName>
</protein>
<accession>A0AAN7YK88</accession>
<feature type="compositionally biased region" description="Low complexity" evidence="1">
    <location>
        <begin position="159"/>
        <end position="172"/>
    </location>
</feature>
<feature type="region of interest" description="Disordered" evidence="1">
    <location>
        <begin position="394"/>
        <end position="440"/>
    </location>
</feature>
<name>A0AAN7YK88_9PEZI</name>
<feature type="chain" id="PRO_5042866040" evidence="2">
    <location>
        <begin position="23"/>
        <end position="477"/>
    </location>
</feature>
<dbReference type="Proteomes" id="UP001310890">
    <property type="component" value="Unassembled WGS sequence"/>
</dbReference>
<reference evidence="3" key="1">
    <citation type="submission" date="2023-08" db="EMBL/GenBank/DDBJ databases">
        <title>Black Yeasts Isolated from many extreme environments.</title>
        <authorList>
            <person name="Coleine C."/>
            <person name="Stajich J.E."/>
            <person name="Selbmann L."/>
        </authorList>
    </citation>
    <scope>NUCLEOTIDE SEQUENCE</scope>
    <source>
        <strain evidence="3">CCFEE 5401</strain>
    </source>
</reference>
<feature type="compositionally biased region" description="Basic and acidic residues" evidence="1">
    <location>
        <begin position="206"/>
        <end position="216"/>
    </location>
</feature>
<feature type="compositionally biased region" description="Acidic residues" evidence="1">
    <location>
        <begin position="263"/>
        <end position="273"/>
    </location>
</feature>
<feature type="compositionally biased region" description="Basic residues" evidence="1">
    <location>
        <begin position="279"/>
        <end position="299"/>
    </location>
</feature>
<evidence type="ECO:0000313" key="4">
    <source>
        <dbReference type="Proteomes" id="UP001310890"/>
    </source>
</evidence>
<feature type="compositionally biased region" description="Basic residues" evidence="1">
    <location>
        <begin position="411"/>
        <end position="420"/>
    </location>
</feature>
<feature type="region of interest" description="Disordered" evidence="1">
    <location>
        <begin position="147"/>
        <end position="174"/>
    </location>
</feature>
<dbReference type="EMBL" id="JAVRRL010000001">
    <property type="protein sequence ID" value="KAK5119125.1"/>
    <property type="molecule type" value="Genomic_DNA"/>
</dbReference>